<dbReference type="SMART" id="SM00175">
    <property type="entry name" value="RAB"/>
    <property type="match status" value="1"/>
</dbReference>
<sequence length="203" mass="23073">MREHVMKILIVGDGNVGKSSFVDRYVLGQFSGRYKMTMGVDFSLKILHWSEREKVRLQLWDIAGQERFVSMTRIYYRGAVGCVMIFDLSDSRSFLNCRLWKQDLDLKSVLPNGQPLPCILLANKSDLSARVVATDTIEEFSKANGFIAWMETSVKKNTNIEEAMRRLVQEILSLQFCLDPDLSDPTDLLKPQSESGQTPGHCC</sequence>
<dbReference type="AlphaFoldDB" id="A0AAV2LXM5"/>
<evidence type="ECO:0000256" key="7">
    <source>
        <dbReference type="RuleBase" id="RU367128"/>
    </source>
</evidence>
<proteinExistence type="inferred from homology"/>
<evidence type="ECO:0000256" key="5">
    <source>
        <dbReference type="ARBA" id="ARBA00023289"/>
    </source>
</evidence>
<evidence type="ECO:0000256" key="4">
    <source>
        <dbReference type="ARBA" id="ARBA00023288"/>
    </source>
</evidence>
<dbReference type="InterPro" id="IPR027417">
    <property type="entry name" value="P-loop_NTPase"/>
</dbReference>
<keyword evidence="4 7" id="KW-0449">Lipoprotein</keyword>
<dbReference type="GO" id="GO:0003924">
    <property type="term" value="F:GTPase activity"/>
    <property type="evidence" value="ECO:0007669"/>
    <property type="project" value="UniProtKB-UniRule"/>
</dbReference>
<dbReference type="NCBIfam" id="TIGR00231">
    <property type="entry name" value="small_GTP"/>
    <property type="match status" value="1"/>
</dbReference>
<dbReference type="InterPro" id="IPR001806">
    <property type="entry name" value="Small_GTPase"/>
</dbReference>
<dbReference type="GO" id="GO:0005770">
    <property type="term" value="C:late endosome"/>
    <property type="evidence" value="ECO:0007669"/>
    <property type="project" value="TreeGrafter"/>
</dbReference>
<dbReference type="SMART" id="SM00173">
    <property type="entry name" value="RAS"/>
    <property type="match status" value="1"/>
</dbReference>
<organism evidence="8 9">
    <name type="scientific">Knipowitschia caucasica</name>
    <name type="common">Caucasian dwarf goby</name>
    <name type="synonym">Pomatoschistus caucasicus</name>
    <dbReference type="NCBI Taxonomy" id="637954"/>
    <lineage>
        <taxon>Eukaryota</taxon>
        <taxon>Metazoa</taxon>
        <taxon>Chordata</taxon>
        <taxon>Craniata</taxon>
        <taxon>Vertebrata</taxon>
        <taxon>Euteleostomi</taxon>
        <taxon>Actinopterygii</taxon>
        <taxon>Neopterygii</taxon>
        <taxon>Teleostei</taxon>
        <taxon>Neoteleostei</taxon>
        <taxon>Acanthomorphata</taxon>
        <taxon>Gobiaria</taxon>
        <taxon>Gobiiformes</taxon>
        <taxon>Gobioidei</taxon>
        <taxon>Gobiidae</taxon>
        <taxon>Gobiinae</taxon>
        <taxon>Knipowitschia</taxon>
    </lineage>
</organism>
<dbReference type="Gene3D" id="3.40.50.300">
    <property type="entry name" value="P-loop containing nucleotide triphosphate hydrolases"/>
    <property type="match status" value="1"/>
</dbReference>
<comment type="subcellular location">
    <subcellularLocation>
        <location evidence="6">Endomembrane system</location>
        <topology evidence="6">Lipid-anchor</topology>
        <orientation evidence="6">Cytoplasmic side</orientation>
    </subcellularLocation>
    <subcellularLocation>
        <location evidence="7">Membrane</location>
        <topology evidence="7">Lipid-anchor</topology>
    </subcellularLocation>
</comment>
<comment type="similarity">
    <text evidence="1 7">Belongs to the small GTPase superfamily. Rab family.</text>
</comment>
<dbReference type="Pfam" id="PF00071">
    <property type="entry name" value="Ras"/>
    <property type="match status" value="1"/>
</dbReference>
<evidence type="ECO:0000313" key="9">
    <source>
        <dbReference type="Proteomes" id="UP001497482"/>
    </source>
</evidence>
<gene>
    <name evidence="8" type="ORF">KC01_LOCUS33122</name>
</gene>
<evidence type="ECO:0000256" key="2">
    <source>
        <dbReference type="ARBA" id="ARBA00022741"/>
    </source>
</evidence>
<dbReference type="InterPro" id="IPR005225">
    <property type="entry name" value="Small_GTP-bd"/>
</dbReference>
<dbReference type="GO" id="GO:0016020">
    <property type="term" value="C:membrane"/>
    <property type="evidence" value="ECO:0007669"/>
    <property type="project" value="UniProtKB-SubCell"/>
</dbReference>
<evidence type="ECO:0000256" key="6">
    <source>
        <dbReference type="ARBA" id="ARBA00046278"/>
    </source>
</evidence>
<keyword evidence="7" id="KW-0472">Membrane</keyword>
<dbReference type="PROSITE" id="PS51417">
    <property type="entry name" value="ARF"/>
    <property type="match status" value="1"/>
</dbReference>
<evidence type="ECO:0000256" key="1">
    <source>
        <dbReference type="ARBA" id="ARBA00006270"/>
    </source>
</evidence>
<dbReference type="PROSITE" id="PS51419">
    <property type="entry name" value="RAB"/>
    <property type="match status" value="1"/>
</dbReference>
<dbReference type="SMART" id="SM00174">
    <property type="entry name" value="RHO"/>
    <property type="match status" value="1"/>
</dbReference>
<dbReference type="SUPFAM" id="SSF52540">
    <property type="entry name" value="P-loop containing nucleoside triphosphate hydrolases"/>
    <property type="match status" value="1"/>
</dbReference>
<dbReference type="PROSITE" id="PS51421">
    <property type="entry name" value="RAS"/>
    <property type="match status" value="1"/>
</dbReference>
<keyword evidence="2 7" id="KW-0547">Nucleotide-binding</keyword>
<dbReference type="GO" id="GO:0090385">
    <property type="term" value="P:phagosome-lysosome fusion"/>
    <property type="evidence" value="ECO:0007669"/>
    <property type="project" value="TreeGrafter"/>
</dbReference>
<reference evidence="8 9" key="1">
    <citation type="submission" date="2024-04" db="EMBL/GenBank/DDBJ databases">
        <authorList>
            <person name="Waldvogel A.-M."/>
            <person name="Schoenle A."/>
        </authorList>
    </citation>
    <scope>NUCLEOTIDE SEQUENCE [LARGE SCALE GENOMIC DNA]</scope>
</reference>
<dbReference type="Proteomes" id="UP001497482">
    <property type="component" value="Chromosome 5"/>
</dbReference>
<keyword evidence="3 7" id="KW-0342">GTP-binding</keyword>
<accession>A0AAV2LXM5</accession>
<dbReference type="GO" id="GO:0005802">
    <property type="term" value="C:trans-Golgi network"/>
    <property type="evidence" value="ECO:0007669"/>
    <property type="project" value="UniProtKB-UniRule"/>
</dbReference>
<dbReference type="FunFam" id="3.40.50.300:FF:000222">
    <property type="entry name" value="RAB32, member RAS oncogene family"/>
    <property type="match status" value="1"/>
</dbReference>
<comment type="function">
    <text evidence="7">The small GTPases Rab are key regulators in vesicle trafficking.</text>
</comment>
<dbReference type="InterPro" id="IPR030697">
    <property type="entry name" value="Rab29/Rab38/Rab32"/>
</dbReference>
<dbReference type="GO" id="GO:0005525">
    <property type="term" value="F:GTP binding"/>
    <property type="evidence" value="ECO:0007669"/>
    <property type="project" value="UniProtKB-UniRule"/>
</dbReference>
<dbReference type="CDD" id="cd04107">
    <property type="entry name" value="Rab32_Rab38"/>
    <property type="match status" value="1"/>
</dbReference>
<dbReference type="PRINTS" id="PR00449">
    <property type="entry name" value="RASTRNSFRMNG"/>
</dbReference>
<protein>
    <recommendedName>
        <fullName evidence="7">Ras-related protein Rab</fullName>
    </recommendedName>
</protein>
<dbReference type="SMART" id="SM00176">
    <property type="entry name" value="RAN"/>
    <property type="match status" value="1"/>
</dbReference>
<evidence type="ECO:0000256" key="3">
    <source>
        <dbReference type="ARBA" id="ARBA00023134"/>
    </source>
</evidence>
<keyword evidence="9" id="KW-1185">Reference proteome</keyword>
<name>A0AAV2LXM5_KNICA</name>
<dbReference type="GO" id="GO:0045335">
    <property type="term" value="C:phagocytic vesicle"/>
    <property type="evidence" value="ECO:0007669"/>
    <property type="project" value="TreeGrafter"/>
</dbReference>
<evidence type="ECO:0000313" key="8">
    <source>
        <dbReference type="EMBL" id="CAL1605813.1"/>
    </source>
</evidence>
<keyword evidence="5 7" id="KW-0636">Prenylation</keyword>
<dbReference type="GO" id="GO:0008333">
    <property type="term" value="P:endosome to lysosome transport"/>
    <property type="evidence" value="ECO:0007669"/>
    <property type="project" value="TreeGrafter"/>
</dbReference>
<dbReference type="PANTHER" id="PTHR47981">
    <property type="entry name" value="RAB FAMILY"/>
    <property type="match status" value="1"/>
</dbReference>
<dbReference type="PANTHER" id="PTHR47981:SF42">
    <property type="entry name" value="RAS-RELATED PROTEIN RAB-7L1-LIKE ISOFORM X1"/>
    <property type="match status" value="1"/>
</dbReference>
<dbReference type="EMBL" id="OZ035827">
    <property type="protein sequence ID" value="CAL1605813.1"/>
    <property type="molecule type" value="Genomic_DNA"/>
</dbReference>
<dbReference type="GO" id="GO:0005764">
    <property type="term" value="C:lysosome"/>
    <property type="evidence" value="ECO:0007669"/>
    <property type="project" value="TreeGrafter"/>
</dbReference>